<accession>A0ABN0Z9L2</accession>
<feature type="region of interest" description="Disordered" evidence="1">
    <location>
        <begin position="788"/>
        <end position="854"/>
    </location>
</feature>
<name>A0ABN0Z9L2_9ACTN</name>
<feature type="region of interest" description="Disordered" evidence="1">
    <location>
        <begin position="505"/>
        <end position="524"/>
    </location>
</feature>
<evidence type="ECO:0000313" key="3">
    <source>
        <dbReference type="Proteomes" id="UP001500879"/>
    </source>
</evidence>
<evidence type="ECO:0000313" key="2">
    <source>
        <dbReference type="EMBL" id="GAA0439267.1"/>
    </source>
</evidence>
<protein>
    <recommendedName>
        <fullName evidence="4">MarR family transcriptional regulator</fullName>
    </recommendedName>
</protein>
<proteinExistence type="predicted"/>
<gene>
    <name evidence="2" type="ORF">GCM10010357_70870</name>
</gene>
<evidence type="ECO:0000256" key="1">
    <source>
        <dbReference type="SAM" id="MobiDB-lite"/>
    </source>
</evidence>
<sequence>MSGDGGTGHQDAGVVQAQAVLSYFVRELTHAGTVRLAAPDGDGGWVNEYPPPVRRLDVVEPGRPVAVHLYARRRGVRRCVLPLGDFDASRATADQARADAEEYAAALEAEGIAPVPAASGGGGTHVWSGCTEGFTLRTAQRIARAAKRLWVTFDGSPLTNPQYGAGRPPGAPHRKGGHSRLTRHTIEEAVSLLGPRSARAEAYERLAVRLEAMAAARPALLQDGAEEETDPAADDHQEQAAEAGTVPRSILERGPVVRELVTDAHGHLRLNVRWRPLGDAALKGLCRRLLRWVDHDVQVHAVLRSMALAGWTHAEAFAVVRDAESSPALEWLRTRRTSADGPREPRTKDQTRALFDRKWRHACQDAARMPRRPEDDADRPPTGEVAAAVLDLMARMRAAGTARWARQSGPADAALLMALCWLMLVSGTTDVSADVRRLGVLAGYTPQTANTGLHRLIRDGWIAVTAEAERRAGRARRVTFATRHECTGHKRHVCAIYDATSQVTTGATGSDRSENAAPPPSLAPPVTDLPAYLRAVVTRQQADVWHEIGHHAARTLQAVTTARHPLSIPALLLATGYRRATVLKHVTTLESLGLVSTGRTRAGHLRVRAGQGSLYEAAEATGTAGRMARIAVDARVDHHCHLWQLAEEEWSALSHAEKCERGRRRGPDQMVLPGMSPTARAYPRHPHPRTGTPEAGPMDHARAARIEAERINAPALLANALRLAKAGALIDPVRLTAEEPPAEPAQPRVRAVLPARQACPLCAADPGHPCVTSRGERAAGWHAARRQAARAALGTTTTPAAERAARPPRHRPPQHHTTVPAPRQHQRHVPAAPATTAGQLPLLGQEDPARHTDG</sequence>
<organism evidence="2 3">
    <name type="scientific">Streptomyces luteireticuli</name>
    <dbReference type="NCBI Taxonomy" id="173858"/>
    <lineage>
        <taxon>Bacteria</taxon>
        <taxon>Bacillati</taxon>
        <taxon>Actinomycetota</taxon>
        <taxon>Actinomycetes</taxon>
        <taxon>Kitasatosporales</taxon>
        <taxon>Streptomycetaceae</taxon>
        <taxon>Streptomyces</taxon>
    </lineage>
</organism>
<keyword evidence="3" id="KW-1185">Reference proteome</keyword>
<feature type="compositionally biased region" description="Low complexity" evidence="1">
    <location>
        <begin position="789"/>
        <end position="802"/>
    </location>
</feature>
<feature type="region of interest" description="Disordered" evidence="1">
    <location>
        <begin position="160"/>
        <end position="179"/>
    </location>
</feature>
<dbReference type="EMBL" id="BAAABX010000093">
    <property type="protein sequence ID" value="GAA0439267.1"/>
    <property type="molecule type" value="Genomic_DNA"/>
</dbReference>
<comment type="caution">
    <text evidence="2">The sequence shown here is derived from an EMBL/GenBank/DDBJ whole genome shotgun (WGS) entry which is preliminary data.</text>
</comment>
<dbReference type="Proteomes" id="UP001500879">
    <property type="component" value="Unassembled WGS sequence"/>
</dbReference>
<reference evidence="2 3" key="1">
    <citation type="journal article" date="2019" name="Int. J. Syst. Evol. Microbiol.">
        <title>The Global Catalogue of Microorganisms (GCM) 10K type strain sequencing project: providing services to taxonomists for standard genome sequencing and annotation.</title>
        <authorList>
            <consortium name="The Broad Institute Genomics Platform"/>
            <consortium name="The Broad Institute Genome Sequencing Center for Infectious Disease"/>
            <person name="Wu L."/>
            <person name="Ma J."/>
        </authorList>
    </citation>
    <scope>NUCLEOTIDE SEQUENCE [LARGE SCALE GENOMIC DNA]</scope>
    <source>
        <strain evidence="2 3">JCM 4788</strain>
    </source>
</reference>
<feature type="region of interest" description="Disordered" evidence="1">
    <location>
        <begin position="677"/>
        <end position="696"/>
    </location>
</feature>
<feature type="region of interest" description="Disordered" evidence="1">
    <location>
        <begin position="224"/>
        <end position="248"/>
    </location>
</feature>
<dbReference type="RefSeq" id="WP_344033221.1">
    <property type="nucleotide sequence ID" value="NZ_BAAABX010000093.1"/>
</dbReference>
<evidence type="ECO:0008006" key="4">
    <source>
        <dbReference type="Google" id="ProtNLM"/>
    </source>
</evidence>